<dbReference type="GO" id="GO:0016787">
    <property type="term" value="F:hydrolase activity"/>
    <property type="evidence" value="ECO:0007669"/>
    <property type="project" value="InterPro"/>
</dbReference>
<dbReference type="Gene3D" id="3.90.79.10">
    <property type="entry name" value="Nucleoside Triphosphate Pyrophosphohydrolase"/>
    <property type="match status" value="1"/>
</dbReference>
<evidence type="ECO:0000313" key="2">
    <source>
        <dbReference type="Proteomes" id="UP000515561"/>
    </source>
</evidence>
<proteinExistence type="predicted"/>
<name>A0A6S6R797_9FIRM</name>
<dbReference type="RefSeq" id="WP_184093995.1">
    <property type="nucleotide sequence ID" value="NZ_AP023367.1"/>
</dbReference>
<dbReference type="AlphaFoldDB" id="A0A6S6R797"/>
<dbReference type="InterPro" id="IPR020084">
    <property type="entry name" value="NUDIX_hydrolase_CS"/>
</dbReference>
<dbReference type="KEGG" id="acel:acsn021_28610"/>
<accession>A0A6S6R797</accession>
<dbReference type="InterPro" id="IPR015797">
    <property type="entry name" value="NUDIX_hydrolase-like_dom_sf"/>
</dbReference>
<dbReference type="PROSITE" id="PS51462">
    <property type="entry name" value="NUDIX"/>
    <property type="match status" value="1"/>
</dbReference>
<reference evidence="1 2" key="1">
    <citation type="journal article" date="2016" name="Int. J. Syst. Evol. Microbiol.">
        <title>Descriptions of Anaerotaenia torta gen. nov., sp. nov. and Anaerocolumna cellulosilytica gen. nov., sp. nov. isolated from a methanogenic reactor of cattle waste.</title>
        <authorList>
            <person name="Uek A."/>
            <person name="Ohtaki Y."/>
            <person name="Kaku N."/>
            <person name="Ueki K."/>
        </authorList>
    </citation>
    <scope>NUCLEOTIDE SEQUENCE [LARGE SCALE GENOMIC DNA]</scope>
    <source>
        <strain evidence="1 2">SN021</strain>
    </source>
</reference>
<dbReference type="InterPro" id="IPR000086">
    <property type="entry name" value="NUDIX_hydrolase_dom"/>
</dbReference>
<keyword evidence="2" id="KW-1185">Reference proteome</keyword>
<dbReference type="CDD" id="cd04665">
    <property type="entry name" value="NUDIX_RppH"/>
    <property type="match status" value="1"/>
</dbReference>
<gene>
    <name evidence="1" type="ORF">acsn021_28610</name>
</gene>
<organism evidence="1 2">
    <name type="scientific">Anaerocolumna cellulosilytica</name>
    <dbReference type="NCBI Taxonomy" id="433286"/>
    <lineage>
        <taxon>Bacteria</taxon>
        <taxon>Bacillati</taxon>
        <taxon>Bacillota</taxon>
        <taxon>Clostridia</taxon>
        <taxon>Lachnospirales</taxon>
        <taxon>Lachnospiraceae</taxon>
        <taxon>Anaerocolumna</taxon>
    </lineage>
</organism>
<dbReference type="SUPFAM" id="SSF55811">
    <property type="entry name" value="Nudix"/>
    <property type="match status" value="1"/>
</dbReference>
<dbReference type="Pfam" id="PF00293">
    <property type="entry name" value="NUDIX"/>
    <property type="match status" value="1"/>
</dbReference>
<protein>
    <submittedName>
        <fullName evidence="1">DNA mismatch repair protein MutT</fullName>
    </submittedName>
</protein>
<dbReference type="PROSITE" id="PS00893">
    <property type="entry name" value="NUDIX_BOX"/>
    <property type="match status" value="1"/>
</dbReference>
<dbReference type="EMBL" id="AP023367">
    <property type="protein sequence ID" value="BCJ95292.1"/>
    <property type="molecule type" value="Genomic_DNA"/>
</dbReference>
<dbReference type="Proteomes" id="UP000515561">
    <property type="component" value="Chromosome"/>
</dbReference>
<sequence>MTEVHFYDSVEDELLKFAVIVSKYQNQWVYCKHKERATFEVPGGHRDSGEDILAAAKRELFEETGAIIYDIYPVCVYSVKNTINKETQNHNEKQELDEESYGMLYFANIKEFGPMPDSEMEKVVFFDSLPENLTYPHIQPKLISKIEEIVNKY</sequence>
<dbReference type="InterPro" id="IPR014078">
    <property type="entry name" value="Nudix_YtkD"/>
</dbReference>
<evidence type="ECO:0000313" key="1">
    <source>
        <dbReference type="EMBL" id="BCJ95292.1"/>
    </source>
</evidence>